<dbReference type="EMBL" id="PEIB01000007">
    <property type="protein sequence ID" value="RXJ73715.1"/>
    <property type="molecule type" value="Genomic_DNA"/>
</dbReference>
<organism evidence="1 2">
    <name type="scientific">Veronia nyctiphanis</name>
    <dbReference type="NCBI Taxonomy" id="1278244"/>
    <lineage>
        <taxon>Bacteria</taxon>
        <taxon>Pseudomonadati</taxon>
        <taxon>Pseudomonadota</taxon>
        <taxon>Gammaproteobacteria</taxon>
        <taxon>Vibrionales</taxon>
        <taxon>Vibrionaceae</taxon>
        <taxon>Veronia</taxon>
    </lineage>
</organism>
<proteinExistence type="predicted"/>
<evidence type="ECO:0000313" key="1">
    <source>
        <dbReference type="EMBL" id="RXJ73715.1"/>
    </source>
</evidence>
<gene>
    <name evidence="1" type="ORF">CS022_08255</name>
</gene>
<protein>
    <submittedName>
        <fullName evidence="1">Uncharacterized protein</fullName>
    </submittedName>
</protein>
<dbReference type="RefSeq" id="WP_129121879.1">
    <property type="nucleotide sequence ID" value="NZ_PEIB01000007.1"/>
</dbReference>
<name>A0A4Q0YSP7_9GAMM</name>
<evidence type="ECO:0000313" key="2">
    <source>
        <dbReference type="Proteomes" id="UP000290287"/>
    </source>
</evidence>
<dbReference type="Proteomes" id="UP000290287">
    <property type="component" value="Unassembled WGS sequence"/>
</dbReference>
<sequence>MIPKIDKHLEDAFLSLSSWIPNAPMYRVALFGDDPNVAYRIVELTDMTEYLELQSMLAQLGFISSDADSRFTEANLDACFYLSGEKSQFISQALRCVA</sequence>
<reference evidence="1 2" key="1">
    <citation type="submission" date="2017-10" db="EMBL/GenBank/DDBJ databases">
        <title>Nyctiphanis sp. nov., isolated from the stomach of the euphausiid Nyctiphanes simplex (Hansen, 1911) in the Gulf of California.</title>
        <authorList>
            <person name="Gomez-Gil B."/>
            <person name="Aguilar-Mendez M."/>
            <person name="Lopez-Cortes A."/>
            <person name="Gomez-Gutierrez J."/>
            <person name="Roque A."/>
            <person name="Lang E."/>
            <person name="Gonzalez-Castillo A."/>
        </authorList>
    </citation>
    <scope>NUCLEOTIDE SEQUENCE [LARGE SCALE GENOMIC DNA]</scope>
    <source>
        <strain evidence="1 2">CAIM 600</strain>
    </source>
</reference>
<keyword evidence="2" id="KW-1185">Reference proteome</keyword>
<dbReference type="OrthoDB" id="9934607at2"/>
<dbReference type="AlphaFoldDB" id="A0A4Q0YSP7"/>
<accession>A0A4Q0YSP7</accession>
<comment type="caution">
    <text evidence="1">The sequence shown here is derived from an EMBL/GenBank/DDBJ whole genome shotgun (WGS) entry which is preliminary data.</text>
</comment>